<dbReference type="Pfam" id="PF00496">
    <property type="entry name" value="SBP_bac_5"/>
    <property type="match status" value="1"/>
</dbReference>
<dbReference type="InterPro" id="IPR039424">
    <property type="entry name" value="SBP_5"/>
</dbReference>
<keyword evidence="3" id="KW-0813">Transport</keyword>
<name>A0ABV5W0R0_9BACL</name>
<dbReference type="PANTHER" id="PTHR30290">
    <property type="entry name" value="PERIPLASMIC BINDING COMPONENT OF ABC TRANSPORTER"/>
    <property type="match status" value="1"/>
</dbReference>
<evidence type="ECO:0000313" key="8">
    <source>
        <dbReference type="Proteomes" id="UP001589619"/>
    </source>
</evidence>
<dbReference type="Gene3D" id="3.90.76.10">
    <property type="entry name" value="Dipeptide-binding Protein, Domain 1"/>
    <property type="match status" value="1"/>
</dbReference>
<dbReference type="InterPro" id="IPR030678">
    <property type="entry name" value="Peptide/Ni-bd"/>
</dbReference>
<dbReference type="RefSeq" id="WP_344914268.1">
    <property type="nucleotide sequence ID" value="NZ_BAAAYO010000013.1"/>
</dbReference>
<dbReference type="PIRSF" id="PIRSF002741">
    <property type="entry name" value="MppA"/>
    <property type="match status" value="1"/>
</dbReference>
<proteinExistence type="inferred from homology"/>
<dbReference type="Proteomes" id="UP001589619">
    <property type="component" value="Unassembled WGS sequence"/>
</dbReference>
<dbReference type="InterPro" id="IPR000914">
    <property type="entry name" value="SBP_5_dom"/>
</dbReference>
<dbReference type="PROSITE" id="PS51257">
    <property type="entry name" value="PROKAR_LIPOPROTEIN"/>
    <property type="match status" value="1"/>
</dbReference>
<evidence type="ECO:0000256" key="2">
    <source>
        <dbReference type="ARBA" id="ARBA00005695"/>
    </source>
</evidence>
<feature type="chain" id="PRO_5047538131" evidence="5">
    <location>
        <begin position="23"/>
        <end position="510"/>
    </location>
</feature>
<protein>
    <submittedName>
        <fullName evidence="7">ABC transporter substrate-binding protein</fullName>
    </submittedName>
</protein>
<comment type="caution">
    <text evidence="7">The sequence shown here is derived from an EMBL/GenBank/DDBJ whole genome shotgun (WGS) entry which is preliminary data.</text>
</comment>
<feature type="domain" description="Solute-binding protein family 5" evidence="6">
    <location>
        <begin position="83"/>
        <end position="434"/>
    </location>
</feature>
<dbReference type="PROSITE" id="PS01040">
    <property type="entry name" value="SBP_BACTERIAL_5"/>
    <property type="match status" value="1"/>
</dbReference>
<dbReference type="Gene3D" id="3.40.190.10">
    <property type="entry name" value="Periplasmic binding protein-like II"/>
    <property type="match status" value="1"/>
</dbReference>
<feature type="signal peptide" evidence="5">
    <location>
        <begin position="1"/>
        <end position="22"/>
    </location>
</feature>
<sequence length="510" mass="56076">MKLKAMLVAMCVVMMLVGCSKAGGTTEGKEGGAQTPSTAKTTLTVGQELDAGTLDPQKQGKMPDMNILINMFDTLVARDKDNKLAPALATEWKSVDDTTWEFKLREGVKFHNGEPFNADAVKFSIDRLNNPDTKSPIVELKTVKEVVVVNPTTVRFITNGPDPILPNKMTLFGGVMVPPQYIKEKGDDNFAKSPVGTGPFKFISWQKDSQISMEANADYWQGAAKLSKLTFKIIPNPSNMAAALRTGEIDIAAGIKSEVADQLKGQSGINIVSSPGIRTFYISLNTTQGPLAKKEVRQALNMAVDVDTMIKTVMGGHAERVSTMVPKQNFGYDASVKPFEYNVQKAKQMLADAGYPQGFSIQLDAATPDANSVQVIAAQLEQIGVKVNINLMDNTTLVSNITAKKVAPMYYIGNTGWTMDALSNFQSYLKSDRRYNNWVNAEVDKLIDEEELTIDPQKRQAAFSKLQSILKEEAPYIFLYQINGLYGMRTNVDWTPNPVGLMKMYTASFK</sequence>
<evidence type="ECO:0000256" key="5">
    <source>
        <dbReference type="SAM" id="SignalP"/>
    </source>
</evidence>
<evidence type="ECO:0000313" key="7">
    <source>
        <dbReference type="EMBL" id="MFB9754144.1"/>
    </source>
</evidence>
<evidence type="ECO:0000256" key="1">
    <source>
        <dbReference type="ARBA" id="ARBA00004193"/>
    </source>
</evidence>
<dbReference type="EMBL" id="JBHMAG010000014">
    <property type="protein sequence ID" value="MFB9754144.1"/>
    <property type="molecule type" value="Genomic_DNA"/>
</dbReference>
<dbReference type="PANTHER" id="PTHR30290:SF9">
    <property type="entry name" value="OLIGOPEPTIDE-BINDING PROTEIN APPA"/>
    <property type="match status" value="1"/>
</dbReference>
<keyword evidence="4 5" id="KW-0732">Signal</keyword>
<evidence type="ECO:0000259" key="6">
    <source>
        <dbReference type="Pfam" id="PF00496"/>
    </source>
</evidence>
<gene>
    <name evidence="7" type="ORF">ACFFNY_21460</name>
</gene>
<dbReference type="CDD" id="cd08498">
    <property type="entry name" value="PBP2_NikA_DppA_OppA_like_2"/>
    <property type="match status" value="1"/>
</dbReference>
<dbReference type="SUPFAM" id="SSF53850">
    <property type="entry name" value="Periplasmic binding protein-like II"/>
    <property type="match status" value="1"/>
</dbReference>
<evidence type="ECO:0000256" key="3">
    <source>
        <dbReference type="ARBA" id="ARBA00022448"/>
    </source>
</evidence>
<keyword evidence="8" id="KW-1185">Reference proteome</keyword>
<dbReference type="InterPro" id="IPR023765">
    <property type="entry name" value="SBP_5_CS"/>
</dbReference>
<dbReference type="Gene3D" id="3.10.105.10">
    <property type="entry name" value="Dipeptide-binding Protein, Domain 3"/>
    <property type="match status" value="1"/>
</dbReference>
<organism evidence="7 8">
    <name type="scientific">Paenibacillus hodogayensis</name>
    <dbReference type="NCBI Taxonomy" id="279208"/>
    <lineage>
        <taxon>Bacteria</taxon>
        <taxon>Bacillati</taxon>
        <taxon>Bacillota</taxon>
        <taxon>Bacilli</taxon>
        <taxon>Bacillales</taxon>
        <taxon>Paenibacillaceae</taxon>
        <taxon>Paenibacillus</taxon>
    </lineage>
</organism>
<accession>A0ABV5W0R0</accession>
<reference evidence="7 8" key="1">
    <citation type="submission" date="2024-09" db="EMBL/GenBank/DDBJ databases">
        <authorList>
            <person name="Sun Q."/>
            <person name="Mori K."/>
        </authorList>
    </citation>
    <scope>NUCLEOTIDE SEQUENCE [LARGE SCALE GENOMIC DNA]</scope>
    <source>
        <strain evidence="7 8">JCM 12520</strain>
    </source>
</reference>
<comment type="similarity">
    <text evidence="2">Belongs to the bacterial solute-binding protein 5 family.</text>
</comment>
<evidence type="ECO:0000256" key="4">
    <source>
        <dbReference type="ARBA" id="ARBA00022729"/>
    </source>
</evidence>
<comment type="subcellular location">
    <subcellularLocation>
        <location evidence="1">Cell membrane</location>
        <topology evidence="1">Lipid-anchor</topology>
    </subcellularLocation>
</comment>